<reference evidence="11" key="1">
    <citation type="submission" date="2021-02" db="EMBL/GenBank/DDBJ databases">
        <authorList>
            <person name="Cremers G."/>
            <person name="Picone N."/>
        </authorList>
    </citation>
    <scope>NUCLEOTIDE SEQUENCE</scope>
    <source>
        <strain evidence="11">PQ17</strain>
    </source>
</reference>
<evidence type="ECO:0000259" key="9">
    <source>
        <dbReference type="Pfam" id="PF01281"/>
    </source>
</evidence>
<dbReference type="AlphaFoldDB" id="A0A8J2BL18"/>
<dbReference type="Pfam" id="PF01281">
    <property type="entry name" value="Ribosomal_L9_N"/>
    <property type="match status" value="1"/>
</dbReference>
<dbReference type="InterPro" id="IPR020069">
    <property type="entry name" value="Ribosomal_bL9_C"/>
</dbReference>
<dbReference type="SUPFAM" id="SSF55658">
    <property type="entry name" value="L9 N-domain-like"/>
    <property type="match status" value="1"/>
</dbReference>
<keyword evidence="12" id="KW-1185">Reference proteome</keyword>
<dbReference type="PANTHER" id="PTHR21368">
    <property type="entry name" value="50S RIBOSOMAL PROTEIN L9"/>
    <property type="match status" value="1"/>
</dbReference>
<dbReference type="InterPro" id="IPR009027">
    <property type="entry name" value="Ribosomal_bL9/RNase_H1_N"/>
</dbReference>
<dbReference type="Pfam" id="PF03948">
    <property type="entry name" value="Ribosomal_L9_C"/>
    <property type="match status" value="1"/>
</dbReference>
<dbReference type="InterPro" id="IPR020594">
    <property type="entry name" value="Ribosomal_bL9_bac/chp"/>
</dbReference>
<dbReference type="InterPro" id="IPR036791">
    <property type="entry name" value="Ribosomal_bL9_C_sf"/>
</dbReference>
<evidence type="ECO:0000256" key="2">
    <source>
        <dbReference type="ARBA" id="ARBA00022730"/>
    </source>
</evidence>
<dbReference type="GO" id="GO:0005840">
    <property type="term" value="C:ribosome"/>
    <property type="evidence" value="ECO:0007669"/>
    <property type="project" value="UniProtKB-KW"/>
</dbReference>
<dbReference type="InterPro" id="IPR020070">
    <property type="entry name" value="Ribosomal_bL9_N"/>
</dbReference>
<dbReference type="Gene3D" id="3.10.430.100">
    <property type="entry name" value="Ribosomal protein L9, C-terminal domain"/>
    <property type="match status" value="1"/>
</dbReference>
<evidence type="ECO:0000313" key="12">
    <source>
        <dbReference type="Proteomes" id="UP000663859"/>
    </source>
</evidence>
<dbReference type="GO" id="GO:0003735">
    <property type="term" value="F:structural constituent of ribosome"/>
    <property type="evidence" value="ECO:0007669"/>
    <property type="project" value="InterPro"/>
</dbReference>
<dbReference type="GO" id="GO:1990904">
    <property type="term" value="C:ribonucleoprotein complex"/>
    <property type="evidence" value="ECO:0007669"/>
    <property type="project" value="UniProtKB-KW"/>
</dbReference>
<dbReference type="GO" id="GO:0019843">
    <property type="term" value="F:rRNA binding"/>
    <property type="evidence" value="ECO:0007669"/>
    <property type="project" value="UniProtKB-UniRule"/>
</dbReference>
<dbReference type="HAMAP" id="MF_00503">
    <property type="entry name" value="Ribosomal_bL9"/>
    <property type="match status" value="1"/>
</dbReference>
<evidence type="ECO:0000256" key="7">
    <source>
        <dbReference type="HAMAP-Rule" id="MF_00503"/>
    </source>
</evidence>
<evidence type="ECO:0000256" key="4">
    <source>
        <dbReference type="ARBA" id="ARBA00022980"/>
    </source>
</evidence>
<evidence type="ECO:0000259" key="10">
    <source>
        <dbReference type="Pfam" id="PF03948"/>
    </source>
</evidence>
<evidence type="ECO:0000256" key="3">
    <source>
        <dbReference type="ARBA" id="ARBA00022884"/>
    </source>
</evidence>
<comment type="similarity">
    <text evidence="1 7">Belongs to the bacterial ribosomal protein bL9 family.</text>
</comment>
<name>A0A8J2BL18_9BACT</name>
<dbReference type="SUPFAM" id="SSF55653">
    <property type="entry name" value="Ribosomal protein L9 C-domain"/>
    <property type="match status" value="1"/>
</dbReference>
<dbReference type="NCBIfam" id="TIGR00158">
    <property type="entry name" value="L9"/>
    <property type="match status" value="1"/>
</dbReference>
<protein>
    <recommendedName>
        <fullName evidence="6 7">Large ribosomal subunit protein bL9</fullName>
    </recommendedName>
</protein>
<gene>
    <name evidence="7" type="primary">rplI</name>
    <name evidence="11" type="ORF">MPNT_420002</name>
</gene>
<feature type="compositionally biased region" description="Basic residues" evidence="8">
    <location>
        <begin position="163"/>
        <end position="182"/>
    </location>
</feature>
<evidence type="ECO:0000313" key="11">
    <source>
        <dbReference type="EMBL" id="CAF0701788.1"/>
    </source>
</evidence>
<keyword evidence="4 7" id="KW-0689">Ribosomal protein</keyword>
<dbReference type="GO" id="GO:0006412">
    <property type="term" value="P:translation"/>
    <property type="evidence" value="ECO:0007669"/>
    <property type="project" value="UniProtKB-UniRule"/>
</dbReference>
<accession>A0A8J2BL18</accession>
<dbReference type="Gene3D" id="3.40.5.10">
    <property type="entry name" value="Ribosomal protein L9, N-terminal domain"/>
    <property type="match status" value="1"/>
</dbReference>
<feature type="domain" description="Large ribosomal subunit protein bL9 C-terminal" evidence="10">
    <location>
        <begin position="65"/>
        <end position="148"/>
    </location>
</feature>
<comment type="function">
    <text evidence="7">Binds to the 23S rRNA.</text>
</comment>
<evidence type="ECO:0000256" key="1">
    <source>
        <dbReference type="ARBA" id="ARBA00010605"/>
    </source>
</evidence>
<keyword evidence="5 7" id="KW-0687">Ribonucleoprotein</keyword>
<dbReference type="EMBL" id="CAJNOB010000037">
    <property type="protein sequence ID" value="CAF0701788.1"/>
    <property type="molecule type" value="Genomic_DNA"/>
</dbReference>
<dbReference type="RefSeq" id="WP_214096427.1">
    <property type="nucleotide sequence ID" value="NZ_CAJNOB010000037.1"/>
</dbReference>
<keyword evidence="2 7" id="KW-0699">rRNA-binding</keyword>
<evidence type="ECO:0000256" key="8">
    <source>
        <dbReference type="SAM" id="MobiDB-lite"/>
    </source>
</evidence>
<evidence type="ECO:0000256" key="5">
    <source>
        <dbReference type="ARBA" id="ARBA00023274"/>
    </source>
</evidence>
<comment type="caution">
    <text evidence="11">The sequence shown here is derived from an EMBL/GenBank/DDBJ whole genome shotgun (WGS) entry which is preliminary data.</text>
</comment>
<dbReference type="InterPro" id="IPR036935">
    <property type="entry name" value="Ribosomal_bL9_N_sf"/>
</dbReference>
<organism evidence="11 12">
    <name type="scientific">Candidatus Methylacidithermus pantelleriae</name>
    <dbReference type="NCBI Taxonomy" id="2744239"/>
    <lineage>
        <taxon>Bacteria</taxon>
        <taxon>Pseudomonadati</taxon>
        <taxon>Verrucomicrobiota</taxon>
        <taxon>Methylacidiphilae</taxon>
        <taxon>Methylacidiphilales</taxon>
        <taxon>Methylacidiphilaceae</taxon>
        <taxon>Candidatus Methylacidithermus</taxon>
    </lineage>
</organism>
<dbReference type="Proteomes" id="UP000663859">
    <property type="component" value="Unassembled WGS sequence"/>
</dbReference>
<feature type="domain" description="Ribosomal protein L9" evidence="9">
    <location>
        <begin position="4"/>
        <end position="48"/>
    </location>
</feature>
<proteinExistence type="inferred from homology"/>
<dbReference type="InterPro" id="IPR000244">
    <property type="entry name" value="Ribosomal_bL9"/>
</dbReference>
<keyword evidence="3 7" id="KW-0694">RNA-binding</keyword>
<evidence type="ECO:0000256" key="6">
    <source>
        <dbReference type="ARBA" id="ARBA00035292"/>
    </source>
</evidence>
<sequence>MQVPVILKQRIDRLGAEGDTVQLRAGYVRNYLLPRGLAVLANSATQREIARLRQLRLARENREREEAQALAIRLAEMELVFELASETGGEKVFGSVTTAEIAQRLEQAGIALDRRKIRLDKPIRAFGQYELTVDLHPEVHGILRVTVRSPQPEGEEKGGAKTKQVKGKPPKARKASQPKAKKERQVQASNSEGQEPVPGAQTG</sequence>
<feature type="region of interest" description="Disordered" evidence="8">
    <location>
        <begin position="147"/>
        <end position="203"/>
    </location>
</feature>